<keyword evidence="2" id="KW-0472">Membrane</keyword>
<evidence type="ECO:0000313" key="4">
    <source>
        <dbReference type="Proteomes" id="UP000297299"/>
    </source>
</evidence>
<dbReference type="Proteomes" id="UP000297299">
    <property type="component" value="Unassembled WGS sequence"/>
</dbReference>
<keyword evidence="2" id="KW-1133">Transmembrane helix</keyword>
<feature type="region of interest" description="Disordered" evidence="1">
    <location>
        <begin position="337"/>
        <end position="372"/>
    </location>
</feature>
<feature type="transmembrane region" description="Helical" evidence="2">
    <location>
        <begin position="306"/>
        <end position="326"/>
    </location>
</feature>
<organism evidence="3 4">
    <name type="scientific">Botryotinia calthae</name>
    <dbReference type="NCBI Taxonomy" id="38488"/>
    <lineage>
        <taxon>Eukaryota</taxon>
        <taxon>Fungi</taxon>
        <taxon>Dikarya</taxon>
        <taxon>Ascomycota</taxon>
        <taxon>Pezizomycotina</taxon>
        <taxon>Leotiomycetes</taxon>
        <taxon>Helotiales</taxon>
        <taxon>Sclerotiniaceae</taxon>
        <taxon>Botryotinia</taxon>
    </lineage>
</organism>
<dbReference type="OrthoDB" id="2830640at2759"/>
<dbReference type="STRING" id="38488.A0A4Y8CG49"/>
<accession>A0A4Y8CG49</accession>
<protein>
    <submittedName>
        <fullName evidence="3">Uncharacterized protein</fullName>
    </submittedName>
</protein>
<keyword evidence="2" id="KW-0812">Transmembrane</keyword>
<sequence>MTEAWRLPYRAIDCSAATSVVFWSSVDDIEENPHLQIIFRKADVRKKGYTRGWEIFLSHEIKTGRTRGFCKGTSSSSIVECLQDFKACISETAHPMFLPFLILTEELSYKIEVKHREARDWLRRIEHAVSSHAGDDKIRGDGIMPLDVIHQDINECYAKTLWKSPSTYIRVIDSFLDIMELLLKQNPSAQSKQLQLQKIHDRFIPALKLYRVTIVLAQRDSRLQYDMGKLQYEMALASKRDSSAMKTISILGIVFLPGIFVAVRSSPYFRTKECLLNSNPKSILSTTFFDFKNASSIRTSVAPSFWIYWVITIPVTLIILGLWYFWERKRDKTFVKEVDEKKESNEEDFTSDMKKPTEHRLEPLMQNDDGNV</sequence>
<evidence type="ECO:0000256" key="2">
    <source>
        <dbReference type="SAM" id="Phobius"/>
    </source>
</evidence>
<keyword evidence="4" id="KW-1185">Reference proteome</keyword>
<feature type="transmembrane region" description="Helical" evidence="2">
    <location>
        <begin position="244"/>
        <end position="263"/>
    </location>
</feature>
<evidence type="ECO:0000256" key="1">
    <source>
        <dbReference type="SAM" id="MobiDB-lite"/>
    </source>
</evidence>
<reference evidence="3 4" key="1">
    <citation type="submission" date="2017-11" db="EMBL/GenBank/DDBJ databases">
        <title>Comparative genomics of Botrytis spp.</title>
        <authorList>
            <person name="Valero-Jimenez C.A."/>
            <person name="Tapia P."/>
            <person name="Veloso J."/>
            <person name="Silva-Moreno E."/>
            <person name="Staats M."/>
            <person name="Valdes J.H."/>
            <person name="Van Kan J.A.L."/>
        </authorList>
    </citation>
    <scope>NUCLEOTIDE SEQUENCE [LARGE SCALE GENOMIC DNA]</scope>
    <source>
        <strain evidence="3 4">MUCL2830</strain>
    </source>
</reference>
<name>A0A4Y8CG49_9HELO</name>
<feature type="compositionally biased region" description="Basic and acidic residues" evidence="1">
    <location>
        <begin position="351"/>
        <end position="362"/>
    </location>
</feature>
<dbReference type="AlphaFoldDB" id="A0A4Y8CG49"/>
<gene>
    <name evidence="3" type="ORF">BOTCAL_0775g00040</name>
</gene>
<proteinExistence type="predicted"/>
<comment type="caution">
    <text evidence="3">The sequence shown here is derived from an EMBL/GenBank/DDBJ whole genome shotgun (WGS) entry which is preliminary data.</text>
</comment>
<dbReference type="EMBL" id="PHWZ01000771">
    <property type="protein sequence ID" value="TEY31810.1"/>
    <property type="molecule type" value="Genomic_DNA"/>
</dbReference>
<evidence type="ECO:0000313" key="3">
    <source>
        <dbReference type="EMBL" id="TEY31810.1"/>
    </source>
</evidence>